<name>A0A1V4IWE4_9CLOT</name>
<evidence type="ECO:0000313" key="2">
    <source>
        <dbReference type="Proteomes" id="UP000190080"/>
    </source>
</evidence>
<dbReference type="EMBL" id="MZGV01000005">
    <property type="protein sequence ID" value="OPJ64150.1"/>
    <property type="molecule type" value="Genomic_DNA"/>
</dbReference>
<organism evidence="1 2">
    <name type="scientific">Clostridium oryzae</name>
    <dbReference type="NCBI Taxonomy" id="1450648"/>
    <lineage>
        <taxon>Bacteria</taxon>
        <taxon>Bacillati</taxon>
        <taxon>Bacillota</taxon>
        <taxon>Clostridia</taxon>
        <taxon>Eubacteriales</taxon>
        <taxon>Clostridiaceae</taxon>
        <taxon>Clostridium</taxon>
    </lineage>
</organism>
<proteinExistence type="predicted"/>
<dbReference type="Proteomes" id="UP000190080">
    <property type="component" value="Unassembled WGS sequence"/>
</dbReference>
<dbReference type="RefSeq" id="WP_079422156.1">
    <property type="nucleotide sequence ID" value="NZ_MZGV01000005.1"/>
</dbReference>
<comment type="caution">
    <text evidence="1">The sequence shown here is derived from an EMBL/GenBank/DDBJ whole genome shotgun (WGS) entry which is preliminary data.</text>
</comment>
<evidence type="ECO:0000313" key="1">
    <source>
        <dbReference type="EMBL" id="OPJ64150.1"/>
    </source>
</evidence>
<protein>
    <submittedName>
        <fullName evidence="1">Uncharacterized protein</fullName>
    </submittedName>
</protein>
<sequence length="49" mass="6141">MQEKYIEPLTKLEYAPLEKNQEEKLRDFERKFNEEFGTAFYFMVMRKED</sequence>
<gene>
    <name evidence="1" type="ORF">CLORY_06980</name>
</gene>
<keyword evidence="2" id="KW-1185">Reference proteome</keyword>
<dbReference type="AlphaFoldDB" id="A0A1V4IWE4"/>
<dbReference type="OrthoDB" id="1935828at2"/>
<reference evidence="1 2" key="1">
    <citation type="submission" date="2017-03" db="EMBL/GenBank/DDBJ databases">
        <title>Genome sequence of Clostridium oryzae DSM 28571.</title>
        <authorList>
            <person name="Poehlein A."/>
            <person name="Daniel R."/>
        </authorList>
    </citation>
    <scope>NUCLEOTIDE SEQUENCE [LARGE SCALE GENOMIC DNA]</scope>
    <source>
        <strain evidence="1 2">DSM 28571</strain>
    </source>
</reference>
<accession>A0A1V4IWE4</accession>